<organism evidence="2 4">
    <name type="scientific">Mycolicibacterium boenickei</name>
    <dbReference type="NCBI Taxonomy" id="146017"/>
    <lineage>
        <taxon>Bacteria</taxon>
        <taxon>Bacillati</taxon>
        <taxon>Actinomycetota</taxon>
        <taxon>Actinomycetes</taxon>
        <taxon>Mycobacteriales</taxon>
        <taxon>Mycobacteriaceae</taxon>
        <taxon>Mycolicibacterium</taxon>
    </lineage>
</organism>
<dbReference type="RefSeq" id="WP_077742837.1">
    <property type="nucleotide sequence ID" value="NZ_AP022579.1"/>
</dbReference>
<protein>
    <submittedName>
        <fullName evidence="2">Uncharacterized protein</fullName>
    </submittedName>
</protein>
<accession>A0AAX3A0Z8</accession>
<dbReference type="Proteomes" id="UP000466683">
    <property type="component" value="Chromosome"/>
</dbReference>
<reference evidence="2 4" key="3">
    <citation type="journal article" date="2022" name="BMC Genomics">
        <title>Comparative genome analysis of mycobacteria focusing on tRNA and non-coding RNA.</title>
        <authorList>
            <person name="Behra P.R.K."/>
            <person name="Pettersson B.M.F."/>
            <person name="Ramesh M."/>
            <person name="Das S."/>
            <person name="Dasgupta S."/>
            <person name="Kirsebom L.A."/>
        </authorList>
    </citation>
    <scope>NUCLEOTIDE SEQUENCE [LARGE SCALE GENOMIC DNA]</scope>
    <source>
        <strain evidence="2 4">DSM 44677</strain>
    </source>
</reference>
<name>A0AAX3A0Z8_9MYCO</name>
<sequence>MSFEQDTQHRINQTLAKAGVAVVMPDDWDYVTKLADGLGQNDFVQLTWLDQDSDATALAAEKIMNHLATVGIGFPEYGIQPNPHGHTEIAEHRGPQYDPADPMTQNRLYGLLAGLPGQLIPLSSEYTWKDVVNERLPHYHKCDIGISRDCMADNAVIRFPVKLGEIVVIFASCQQCRKWFDLDGFDRRLNQRRPINTQRHHDRLLDMMHDALPSADNELDC</sequence>
<evidence type="ECO:0000313" key="4">
    <source>
        <dbReference type="Proteomes" id="UP001162885"/>
    </source>
</evidence>
<dbReference type="EMBL" id="CP060016">
    <property type="protein sequence ID" value="UNC01096.1"/>
    <property type="molecule type" value="Genomic_DNA"/>
</dbReference>
<keyword evidence="3" id="KW-1185">Reference proteome</keyword>
<dbReference type="AlphaFoldDB" id="A0AAX3A0Z8"/>
<proteinExistence type="predicted"/>
<gene>
    <name evidence="2" type="ORF">H5U98_06800</name>
    <name evidence="1" type="ORF">MBOE_25890</name>
</gene>
<evidence type="ECO:0000313" key="3">
    <source>
        <dbReference type="Proteomes" id="UP000466683"/>
    </source>
</evidence>
<dbReference type="EMBL" id="AP022579">
    <property type="protein sequence ID" value="BBX90940.1"/>
    <property type="molecule type" value="Genomic_DNA"/>
</dbReference>
<reference evidence="1 3" key="1">
    <citation type="journal article" date="2019" name="Emerg. Microbes Infect.">
        <title>Comprehensive subspecies identification of 175 nontuberculous mycobacteria species based on 7547 genomic profiles.</title>
        <authorList>
            <person name="Matsumoto Y."/>
            <person name="Kinjo T."/>
            <person name="Motooka D."/>
            <person name="Nabeya D."/>
            <person name="Jung N."/>
            <person name="Uechi K."/>
            <person name="Horii T."/>
            <person name="Iida T."/>
            <person name="Fujita J."/>
            <person name="Nakamura S."/>
        </authorList>
    </citation>
    <scope>NUCLEOTIDE SEQUENCE [LARGE SCALE GENOMIC DNA]</scope>
    <source>
        <strain evidence="1 3">JCM 15653</strain>
    </source>
</reference>
<reference evidence="1" key="2">
    <citation type="submission" date="2020-02" db="EMBL/GenBank/DDBJ databases">
        <authorList>
            <person name="Matsumoto Y."/>
            <person name="Kinjo T."/>
            <person name="Motooka D."/>
            <person name="Nabeya D."/>
            <person name="Jung N."/>
            <person name="Uechi K."/>
            <person name="Horii T."/>
            <person name="Iida T."/>
            <person name="Fujita J."/>
            <person name="Nakamura S."/>
        </authorList>
    </citation>
    <scope>NUCLEOTIDE SEQUENCE</scope>
    <source>
        <strain evidence="1">JCM 15653</strain>
    </source>
</reference>
<dbReference type="Proteomes" id="UP001162885">
    <property type="component" value="Chromosome"/>
</dbReference>
<evidence type="ECO:0000313" key="2">
    <source>
        <dbReference type="EMBL" id="UNC01096.1"/>
    </source>
</evidence>
<evidence type="ECO:0000313" key="1">
    <source>
        <dbReference type="EMBL" id="BBX90940.1"/>
    </source>
</evidence>